<dbReference type="AlphaFoldDB" id="A0A6P9CPJ6"/>
<keyword evidence="2" id="KW-1185">Reference proteome</keyword>
<proteinExistence type="predicted"/>
<dbReference type="GeneID" id="117670179"/>
<dbReference type="KEGG" id="pgut:117670179"/>
<keyword evidence="1" id="KW-0812">Transmembrane</keyword>
<feature type="transmembrane region" description="Helical" evidence="1">
    <location>
        <begin position="6"/>
        <end position="31"/>
    </location>
</feature>
<evidence type="ECO:0000313" key="2">
    <source>
        <dbReference type="Proteomes" id="UP001652622"/>
    </source>
</evidence>
<dbReference type="RefSeq" id="XP_034281036.1">
    <property type="nucleotide sequence ID" value="XM_034425145.2"/>
</dbReference>
<evidence type="ECO:0000313" key="3">
    <source>
        <dbReference type="RefSeq" id="XP_034281036.1"/>
    </source>
</evidence>
<dbReference type="CTD" id="100526771"/>
<protein>
    <submittedName>
        <fullName evidence="3">Small integral membrane protein 35</fullName>
    </submittedName>
</protein>
<evidence type="ECO:0000256" key="1">
    <source>
        <dbReference type="SAM" id="Phobius"/>
    </source>
</evidence>
<organism evidence="2 3">
    <name type="scientific">Pantherophis guttatus</name>
    <name type="common">Corn snake</name>
    <name type="synonym">Elaphe guttata</name>
    <dbReference type="NCBI Taxonomy" id="94885"/>
    <lineage>
        <taxon>Eukaryota</taxon>
        <taxon>Metazoa</taxon>
        <taxon>Chordata</taxon>
        <taxon>Craniata</taxon>
        <taxon>Vertebrata</taxon>
        <taxon>Euteleostomi</taxon>
        <taxon>Lepidosauria</taxon>
        <taxon>Squamata</taxon>
        <taxon>Bifurcata</taxon>
        <taxon>Unidentata</taxon>
        <taxon>Episquamata</taxon>
        <taxon>Toxicofera</taxon>
        <taxon>Serpentes</taxon>
        <taxon>Colubroidea</taxon>
        <taxon>Colubridae</taxon>
        <taxon>Colubrinae</taxon>
        <taxon>Pantherophis</taxon>
    </lineage>
</organism>
<name>A0A6P9CPJ6_PANGU</name>
<sequence length="114" mass="12733">MTGGESISILGLVLGVSLSLLILAVLGYVLVRWYREGPCWDRPNFVFRFYHIRNLKPLRLELAPPFTISGSTHHGAGVGYGQFHERDCRMEMCISDHEALPASSWPSSTAAMRI</sequence>
<dbReference type="OMA" id="PDGGYMK"/>
<gene>
    <name evidence="3" type="primary">SMIM35</name>
</gene>
<dbReference type="InParanoid" id="A0A6P9CPJ6"/>
<dbReference type="Proteomes" id="UP001652622">
    <property type="component" value="Unplaced"/>
</dbReference>
<keyword evidence="1" id="KW-0472">Membrane</keyword>
<keyword evidence="1" id="KW-1133">Transmembrane helix</keyword>
<accession>A0A6P9CPJ6</accession>
<reference evidence="3" key="1">
    <citation type="submission" date="2025-08" db="UniProtKB">
        <authorList>
            <consortium name="RefSeq"/>
        </authorList>
    </citation>
    <scope>IDENTIFICATION</scope>
    <source>
        <tissue evidence="3">Blood</tissue>
    </source>
</reference>